<name>A0A377J6J7_GRIHO</name>
<sequence length="143" mass="16783">MFAWLSGLFKKETLKSTEWVKKLMQANRSGSYSKFQEYYDKHVTRIHLSYLKDFLRFERFAVQSYKKNDQHAYMAIKTAMYAHKLGQIKVAACLTASVISYNKTLIENREVQLHPRLVRAATSLHKQIVDTYSKSKKQRAEQA</sequence>
<reference evidence="1 2" key="1">
    <citation type="submission" date="2018-06" db="EMBL/GenBank/DDBJ databases">
        <authorList>
            <consortium name="Pathogen Informatics"/>
            <person name="Doyle S."/>
        </authorList>
    </citation>
    <scope>NUCLEOTIDE SEQUENCE [LARGE SCALE GENOMIC DNA]</scope>
    <source>
        <strain evidence="1 2">NCTC11645</strain>
    </source>
</reference>
<organism evidence="1 2">
    <name type="scientific">Grimontia hollisae</name>
    <name type="common">Vibrio hollisae</name>
    <dbReference type="NCBI Taxonomy" id="673"/>
    <lineage>
        <taxon>Bacteria</taxon>
        <taxon>Pseudomonadati</taxon>
        <taxon>Pseudomonadota</taxon>
        <taxon>Gammaproteobacteria</taxon>
        <taxon>Vibrionales</taxon>
        <taxon>Vibrionaceae</taxon>
        <taxon>Grimontia</taxon>
    </lineage>
</organism>
<dbReference type="STRING" id="673.AL542_01650"/>
<dbReference type="Proteomes" id="UP000254512">
    <property type="component" value="Unassembled WGS sequence"/>
</dbReference>
<dbReference type="EMBL" id="UGHD01000003">
    <property type="protein sequence ID" value="STO98107.1"/>
    <property type="molecule type" value="Genomic_DNA"/>
</dbReference>
<evidence type="ECO:0000313" key="1">
    <source>
        <dbReference type="EMBL" id="STO98107.1"/>
    </source>
</evidence>
<gene>
    <name evidence="1" type="ORF">NCTC11645_03091</name>
</gene>
<dbReference type="AlphaFoldDB" id="A0A377J6J7"/>
<proteinExistence type="predicted"/>
<dbReference type="KEGG" id="gho:AL542_01650"/>
<accession>A0A377J6J7</accession>
<dbReference type="RefSeq" id="WP_005502636.1">
    <property type="nucleotide sequence ID" value="NZ_CABMOB010000001.1"/>
</dbReference>
<evidence type="ECO:0000313" key="2">
    <source>
        <dbReference type="Proteomes" id="UP000254512"/>
    </source>
</evidence>
<protein>
    <submittedName>
        <fullName evidence="1">Uncharacterized protein</fullName>
    </submittedName>
</protein>
<dbReference type="GeneID" id="58894581"/>